<dbReference type="EMBL" id="JASAOG010000268">
    <property type="protein sequence ID" value="KAK0041601.1"/>
    <property type="molecule type" value="Genomic_DNA"/>
</dbReference>
<evidence type="ECO:0000256" key="5">
    <source>
        <dbReference type="SAM" id="Phobius"/>
    </source>
</evidence>
<feature type="transmembrane region" description="Helical" evidence="5">
    <location>
        <begin position="7"/>
        <end position="30"/>
    </location>
</feature>
<feature type="transmembrane region" description="Helical" evidence="5">
    <location>
        <begin position="104"/>
        <end position="128"/>
    </location>
</feature>
<evidence type="ECO:0000313" key="6">
    <source>
        <dbReference type="EMBL" id="KAK0041601.1"/>
    </source>
</evidence>
<feature type="transmembrane region" description="Helical" evidence="5">
    <location>
        <begin position="140"/>
        <end position="163"/>
    </location>
</feature>
<dbReference type="AlphaFoldDB" id="A0AAD8EWE8"/>
<name>A0AAD8EWE8_BIOPF</name>
<keyword evidence="4 5" id="KW-0472">Membrane</keyword>
<protein>
    <submittedName>
        <fullName evidence="6">Uncharacterized protein</fullName>
    </submittedName>
</protein>
<evidence type="ECO:0000256" key="1">
    <source>
        <dbReference type="ARBA" id="ARBA00004141"/>
    </source>
</evidence>
<comment type="caution">
    <text evidence="6">The sequence shown here is derived from an EMBL/GenBank/DDBJ whole genome shotgun (WGS) entry which is preliminary data.</text>
</comment>
<evidence type="ECO:0000256" key="3">
    <source>
        <dbReference type="ARBA" id="ARBA00022989"/>
    </source>
</evidence>
<evidence type="ECO:0000313" key="7">
    <source>
        <dbReference type="Proteomes" id="UP001233172"/>
    </source>
</evidence>
<evidence type="ECO:0000256" key="4">
    <source>
        <dbReference type="ARBA" id="ARBA00023136"/>
    </source>
</evidence>
<keyword evidence="7" id="KW-1185">Reference proteome</keyword>
<comment type="subcellular location">
    <subcellularLocation>
        <location evidence="1">Membrane</location>
        <topology evidence="1">Multi-pass membrane protein</topology>
    </subcellularLocation>
</comment>
<proteinExistence type="predicted"/>
<dbReference type="Pfam" id="PF00822">
    <property type="entry name" value="PMP22_Claudin"/>
    <property type="match status" value="1"/>
</dbReference>
<dbReference type="InterPro" id="IPR004031">
    <property type="entry name" value="PMP22/EMP/MP20/Claudin"/>
</dbReference>
<organism evidence="6 7">
    <name type="scientific">Biomphalaria pfeifferi</name>
    <name type="common">Bloodfluke planorb</name>
    <name type="synonym">Freshwater snail</name>
    <dbReference type="NCBI Taxonomy" id="112525"/>
    <lineage>
        <taxon>Eukaryota</taxon>
        <taxon>Metazoa</taxon>
        <taxon>Spiralia</taxon>
        <taxon>Lophotrochozoa</taxon>
        <taxon>Mollusca</taxon>
        <taxon>Gastropoda</taxon>
        <taxon>Heterobranchia</taxon>
        <taxon>Euthyneura</taxon>
        <taxon>Panpulmonata</taxon>
        <taxon>Hygrophila</taxon>
        <taxon>Lymnaeoidea</taxon>
        <taxon>Planorbidae</taxon>
        <taxon>Biomphalaria</taxon>
    </lineage>
</organism>
<keyword evidence="3 5" id="KW-1133">Transmembrane helix</keyword>
<dbReference type="GO" id="GO:0016020">
    <property type="term" value="C:membrane"/>
    <property type="evidence" value="ECO:0007669"/>
    <property type="project" value="UniProtKB-SubCell"/>
</dbReference>
<keyword evidence="2 5" id="KW-0812">Transmembrane</keyword>
<sequence>MTLIVHPLLIAAVVVVFVGLVLQIVATATVEWLENTTFMYGLWSYCLQISVCNSYGTEVNNILPAIQACEAFSILSILSASATIVMCIVHVVQEATKDITRRLFITIAFWVNFFSAVCSLICIFVWRFKVGEEIGGYLRYSYFMCVAGLVCFAVSSLLFRIYIRRLVRGSYQVMP</sequence>
<gene>
    <name evidence="6" type="ORF">Bpfe_028965</name>
</gene>
<accession>A0AAD8EWE8</accession>
<feature type="transmembrane region" description="Helical" evidence="5">
    <location>
        <begin position="71"/>
        <end position="92"/>
    </location>
</feature>
<dbReference type="Gene3D" id="1.20.140.150">
    <property type="match status" value="1"/>
</dbReference>
<dbReference type="Proteomes" id="UP001233172">
    <property type="component" value="Unassembled WGS sequence"/>
</dbReference>
<evidence type="ECO:0000256" key="2">
    <source>
        <dbReference type="ARBA" id="ARBA00022692"/>
    </source>
</evidence>
<reference evidence="6" key="2">
    <citation type="submission" date="2023-04" db="EMBL/GenBank/DDBJ databases">
        <authorList>
            <person name="Bu L."/>
            <person name="Lu L."/>
            <person name="Laidemitt M.R."/>
            <person name="Zhang S.M."/>
            <person name="Mutuku M."/>
            <person name="Mkoji G."/>
            <person name="Steinauer M."/>
            <person name="Loker E.S."/>
        </authorList>
    </citation>
    <scope>NUCLEOTIDE SEQUENCE</scope>
    <source>
        <strain evidence="6">KasaAsao</strain>
        <tissue evidence="6">Whole Snail</tissue>
    </source>
</reference>
<reference evidence="6" key="1">
    <citation type="journal article" date="2023" name="PLoS Negl. Trop. Dis.">
        <title>A genome sequence for Biomphalaria pfeifferi, the major vector snail for the human-infecting parasite Schistosoma mansoni.</title>
        <authorList>
            <person name="Bu L."/>
            <person name="Lu L."/>
            <person name="Laidemitt M.R."/>
            <person name="Zhang S.M."/>
            <person name="Mutuku M."/>
            <person name="Mkoji G."/>
            <person name="Steinauer M."/>
            <person name="Loker E.S."/>
        </authorList>
    </citation>
    <scope>NUCLEOTIDE SEQUENCE</scope>
    <source>
        <strain evidence="6">KasaAsao</strain>
    </source>
</reference>